<evidence type="ECO:0000256" key="1">
    <source>
        <dbReference type="ARBA" id="ARBA00022679"/>
    </source>
</evidence>
<dbReference type="SUPFAM" id="SSF53335">
    <property type="entry name" value="S-adenosyl-L-methionine-dependent methyltransferases"/>
    <property type="match status" value="1"/>
</dbReference>
<accession>A0A554LH57</accession>
<dbReference type="CDD" id="cd02440">
    <property type="entry name" value="AdoMet_MTases"/>
    <property type="match status" value="1"/>
</dbReference>
<dbReference type="Proteomes" id="UP000318296">
    <property type="component" value="Unassembled WGS sequence"/>
</dbReference>
<dbReference type="PANTHER" id="PTHR44068:SF11">
    <property type="entry name" value="GERANYL DIPHOSPHATE 2-C-METHYLTRANSFERASE"/>
    <property type="match status" value="1"/>
</dbReference>
<dbReference type="Gene3D" id="3.40.50.150">
    <property type="entry name" value="Vaccinia Virus protein VP39"/>
    <property type="match status" value="1"/>
</dbReference>
<dbReference type="GO" id="GO:0008757">
    <property type="term" value="F:S-adenosylmethionine-dependent methyltransferase activity"/>
    <property type="evidence" value="ECO:0007669"/>
    <property type="project" value="InterPro"/>
</dbReference>
<dbReference type="EMBL" id="VMGH01000007">
    <property type="protein sequence ID" value="TSC92213.1"/>
    <property type="molecule type" value="Genomic_DNA"/>
</dbReference>
<gene>
    <name evidence="3" type="ORF">CEN92_56</name>
</gene>
<dbReference type="InterPro" id="IPR029063">
    <property type="entry name" value="SAM-dependent_MTases_sf"/>
</dbReference>
<keyword evidence="3" id="KW-0489">Methyltransferase</keyword>
<sequence length="290" mass="33348">MIEKLKLNSRGKWVAGYYNKKALGENNGDEINRLLGQKLNYPVYHHFGIGVVKNIDYILKRLNPEEIKRKLYDLEKAESQHLVRLLSGRINQNSLIFDAGSGLGGTAFDLNEKYGCSVYGANIAEKQVKLANNLAVQRGIKDKVKFFLMNITRTNFKEEKFDVAINNETTMYVSLDKLFSELSRILKNGGIYGIVTWCRADKYLANNHYADKIDSHYHTKMHSLGAYKKSLSAHNFKIIQINDLTKKALDYWILRKYLSIATGVEQFFIDGYKKRKLKYISILAMKQSLL</sequence>
<organism evidence="3 4">
    <name type="scientific">Candidatus Berkelbacteria bacterium Licking1014_96</name>
    <dbReference type="NCBI Taxonomy" id="2017149"/>
    <lineage>
        <taxon>Bacteria</taxon>
        <taxon>Candidatus Berkelbacteria</taxon>
    </lineage>
</organism>
<feature type="domain" description="Methyltransferase type 11" evidence="2">
    <location>
        <begin position="98"/>
        <end position="192"/>
    </location>
</feature>
<name>A0A554LH57_9BACT</name>
<keyword evidence="1 3" id="KW-0808">Transferase</keyword>
<protein>
    <submittedName>
        <fullName evidence="3">Type 11 methyltransferase</fullName>
    </submittedName>
</protein>
<evidence type="ECO:0000259" key="2">
    <source>
        <dbReference type="Pfam" id="PF08241"/>
    </source>
</evidence>
<reference evidence="3 4" key="1">
    <citation type="submission" date="2017-07" db="EMBL/GenBank/DDBJ databases">
        <title>Mechanisms for carbon and nitrogen cycling indicate functional differentiation within the Candidate Phyla Radiation.</title>
        <authorList>
            <person name="Danczak R.E."/>
            <person name="Johnston M.D."/>
            <person name="Kenah C."/>
            <person name="Slattery M."/>
            <person name="Wrighton K.C."/>
            <person name="Wilkins M.J."/>
        </authorList>
    </citation>
    <scope>NUCLEOTIDE SEQUENCE [LARGE SCALE GENOMIC DNA]</scope>
    <source>
        <strain evidence="3">Licking1014_96</strain>
    </source>
</reference>
<evidence type="ECO:0000313" key="4">
    <source>
        <dbReference type="Proteomes" id="UP000318296"/>
    </source>
</evidence>
<comment type="caution">
    <text evidence="3">The sequence shown here is derived from an EMBL/GenBank/DDBJ whole genome shotgun (WGS) entry which is preliminary data.</text>
</comment>
<dbReference type="Pfam" id="PF08241">
    <property type="entry name" value="Methyltransf_11"/>
    <property type="match status" value="1"/>
</dbReference>
<dbReference type="AlphaFoldDB" id="A0A554LH57"/>
<proteinExistence type="predicted"/>
<dbReference type="InterPro" id="IPR050447">
    <property type="entry name" value="Erg6_SMT_methyltransf"/>
</dbReference>
<dbReference type="InterPro" id="IPR013216">
    <property type="entry name" value="Methyltransf_11"/>
</dbReference>
<evidence type="ECO:0000313" key="3">
    <source>
        <dbReference type="EMBL" id="TSC92213.1"/>
    </source>
</evidence>
<dbReference type="GO" id="GO:0032259">
    <property type="term" value="P:methylation"/>
    <property type="evidence" value="ECO:0007669"/>
    <property type="project" value="UniProtKB-KW"/>
</dbReference>
<dbReference type="PANTHER" id="PTHR44068">
    <property type="entry name" value="ZGC:194242"/>
    <property type="match status" value="1"/>
</dbReference>